<evidence type="ECO:0000313" key="5">
    <source>
        <dbReference type="Proteomes" id="UP001190700"/>
    </source>
</evidence>
<dbReference type="InterPro" id="IPR036278">
    <property type="entry name" value="Sialidase_sf"/>
</dbReference>
<evidence type="ECO:0000256" key="1">
    <source>
        <dbReference type="SAM" id="MobiDB-lite"/>
    </source>
</evidence>
<gene>
    <name evidence="4" type="ORF">CYMTET_24078</name>
</gene>
<dbReference type="Gene3D" id="2.120.10.10">
    <property type="match status" value="1"/>
</dbReference>
<feature type="chain" id="PRO_5042197739" description="Sialidase domain-containing protein" evidence="2">
    <location>
        <begin position="34"/>
        <end position="563"/>
    </location>
</feature>
<comment type="caution">
    <text evidence="4">The sequence shown here is derived from an EMBL/GenBank/DDBJ whole genome shotgun (WGS) entry which is preliminary data.</text>
</comment>
<dbReference type="SUPFAM" id="SSF50939">
    <property type="entry name" value="Sialidases"/>
    <property type="match status" value="1"/>
</dbReference>
<evidence type="ECO:0000256" key="2">
    <source>
        <dbReference type="SAM" id="SignalP"/>
    </source>
</evidence>
<dbReference type="PANTHER" id="PTHR43752">
    <property type="entry name" value="BNR/ASP-BOX REPEAT FAMILY PROTEIN"/>
    <property type="match status" value="1"/>
</dbReference>
<feature type="signal peptide" evidence="2">
    <location>
        <begin position="1"/>
        <end position="33"/>
    </location>
</feature>
<sequence>MQQMELHGSRLLAVVLIGLVLALAMFLVDLTQASPPETQNSNDLTFRSSQTETSADGIEVERQPSQPFLTALAQSTEPPTANPPVDNEVERQRSQPFLTALAQSTEPPTANPPVDNEVERQRSQPFLTTLAQSTEPLTANPPVDHTQSVDGCGNPLQPWPVNCGQWTDGKVYARGDHGPFIALANTSSAAHAATLIQVKEDESLLLAWFSGNEGMSGVVIVVSRLPAGAQQWTTPQTVSSIPGRSNQNPLLFQHPQGGHIFLLHTTQGGGTGQGTSYVVMLHSDDGGQTWSNGIKVKELSQKNMGPFIKGRILLSAASNATHHEWLLPMYYTPGGPATHYCTMRRSVDHGKHWTEDAAMSAPGQFLAQQSVVRLQNGTLRAFFRDRRARRIHVSDSIDDGLTWPKHPHSTALPSNDAGIQVMKLHNGHLVLAFNNRGGRVRKPLSLALSEDDGETWPWVRDLEVDAAHERVPPSTGRLPYSYPTLMQSKDGRIHVAYTYRRITIKYVCVDEMWIQQPPSGVNTTGPFKGGSIAIGVPRVVAPQQAAAKKKQARRKRTRKMPKP</sequence>
<dbReference type="PANTHER" id="PTHR43752:SF2">
    <property type="entry name" value="BNR_ASP-BOX REPEAT FAMILY PROTEIN"/>
    <property type="match status" value="1"/>
</dbReference>
<dbReference type="CDD" id="cd15482">
    <property type="entry name" value="Sialidase_non-viral"/>
    <property type="match status" value="1"/>
</dbReference>
<dbReference type="Proteomes" id="UP001190700">
    <property type="component" value="Unassembled WGS sequence"/>
</dbReference>
<reference evidence="4 5" key="1">
    <citation type="journal article" date="2015" name="Genome Biol. Evol.">
        <title>Comparative Genomics of a Bacterivorous Green Alga Reveals Evolutionary Causalities and Consequences of Phago-Mixotrophic Mode of Nutrition.</title>
        <authorList>
            <person name="Burns J.A."/>
            <person name="Paasch A."/>
            <person name="Narechania A."/>
            <person name="Kim E."/>
        </authorList>
    </citation>
    <scope>NUCLEOTIDE SEQUENCE [LARGE SCALE GENOMIC DNA]</scope>
    <source>
        <strain evidence="4 5">PLY_AMNH</strain>
    </source>
</reference>
<evidence type="ECO:0000259" key="3">
    <source>
        <dbReference type="Pfam" id="PF13088"/>
    </source>
</evidence>
<dbReference type="EMBL" id="LGRX02012457">
    <property type="protein sequence ID" value="KAK3267361.1"/>
    <property type="molecule type" value="Genomic_DNA"/>
</dbReference>
<dbReference type="Pfam" id="PF13088">
    <property type="entry name" value="BNR_2"/>
    <property type="match status" value="1"/>
</dbReference>
<organism evidence="4 5">
    <name type="scientific">Cymbomonas tetramitiformis</name>
    <dbReference type="NCBI Taxonomy" id="36881"/>
    <lineage>
        <taxon>Eukaryota</taxon>
        <taxon>Viridiplantae</taxon>
        <taxon>Chlorophyta</taxon>
        <taxon>Pyramimonadophyceae</taxon>
        <taxon>Pyramimonadales</taxon>
        <taxon>Pyramimonadaceae</taxon>
        <taxon>Cymbomonas</taxon>
    </lineage>
</organism>
<keyword evidence="2" id="KW-0732">Signal</keyword>
<accession>A0AAE0L0B0</accession>
<proteinExistence type="predicted"/>
<feature type="region of interest" description="Disordered" evidence="1">
    <location>
        <begin position="34"/>
        <end position="59"/>
    </location>
</feature>
<dbReference type="AlphaFoldDB" id="A0AAE0L0B0"/>
<evidence type="ECO:0000313" key="4">
    <source>
        <dbReference type="EMBL" id="KAK3267361.1"/>
    </source>
</evidence>
<feature type="region of interest" description="Disordered" evidence="1">
    <location>
        <begin position="100"/>
        <end position="121"/>
    </location>
</feature>
<protein>
    <recommendedName>
        <fullName evidence="3">Sialidase domain-containing protein</fullName>
    </recommendedName>
</protein>
<feature type="region of interest" description="Disordered" evidence="1">
    <location>
        <begin position="540"/>
        <end position="563"/>
    </location>
</feature>
<dbReference type="InterPro" id="IPR011040">
    <property type="entry name" value="Sialidase"/>
</dbReference>
<feature type="compositionally biased region" description="Basic residues" evidence="1">
    <location>
        <begin position="547"/>
        <end position="563"/>
    </location>
</feature>
<feature type="compositionally biased region" description="Polar residues" evidence="1">
    <location>
        <begin position="34"/>
        <end position="54"/>
    </location>
</feature>
<name>A0AAE0L0B0_9CHLO</name>
<keyword evidence="5" id="KW-1185">Reference proteome</keyword>
<feature type="domain" description="Sialidase" evidence="3">
    <location>
        <begin position="203"/>
        <end position="495"/>
    </location>
</feature>